<evidence type="ECO:0000256" key="3">
    <source>
        <dbReference type="ARBA" id="ARBA00022840"/>
    </source>
</evidence>
<dbReference type="InterPro" id="IPR017871">
    <property type="entry name" value="ABC_transporter-like_CS"/>
</dbReference>
<name>A0A380TLN9_9ZZZZ</name>
<keyword evidence="3 6" id="KW-0067">ATP-binding</keyword>
<dbReference type="Pfam" id="PF00005">
    <property type="entry name" value="ABC_tran"/>
    <property type="match status" value="1"/>
</dbReference>
<keyword evidence="2" id="KW-0547">Nucleotide-binding</keyword>
<dbReference type="InterPro" id="IPR003439">
    <property type="entry name" value="ABC_transporter-like_ATP-bd"/>
</dbReference>
<keyword evidence="4" id="KW-1278">Translocase</keyword>
<dbReference type="FunFam" id="3.40.50.300:FF:000134">
    <property type="entry name" value="Iron-enterobactin ABC transporter ATP-binding protein"/>
    <property type="match status" value="1"/>
</dbReference>
<dbReference type="InterPro" id="IPR027417">
    <property type="entry name" value="P-loop_NTPase"/>
</dbReference>
<feature type="domain" description="ABC transporter" evidence="5">
    <location>
        <begin position="3"/>
        <end position="238"/>
    </location>
</feature>
<dbReference type="GO" id="GO:0016887">
    <property type="term" value="F:ATP hydrolysis activity"/>
    <property type="evidence" value="ECO:0007669"/>
    <property type="project" value="InterPro"/>
</dbReference>
<dbReference type="PROSITE" id="PS50893">
    <property type="entry name" value="ABC_TRANSPORTER_2"/>
    <property type="match status" value="1"/>
</dbReference>
<dbReference type="PANTHER" id="PTHR42794">
    <property type="entry name" value="HEMIN IMPORT ATP-BINDING PROTEIN HMUV"/>
    <property type="match status" value="1"/>
</dbReference>
<dbReference type="PANTHER" id="PTHR42794:SF1">
    <property type="entry name" value="HEMIN IMPORT ATP-BINDING PROTEIN HMUV"/>
    <property type="match status" value="1"/>
</dbReference>
<keyword evidence="1" id="KW-0813">Transport</keyword>
<dbReference type="AlphaFoldDB" id="A0A380TLN9"/>
<gene>
    <name evidence="6" type="primary">fecE</name>
    <name evidence="6" type="ORF">DF3PB_80021</name>
</gene>
<dbReference type="Gene3D" id="3.40.50.300">
    <property type="entry name" value="P-loop containing nucleotide triphosphate hydrolases"/>
    <property type="match status" value="1"/>
</dbReference>
<dbReference type="EMBL" id="UIDG01000634">
    <property type="protein sequence ID" value="SUS08653.1"/>
    <property type="molecule type" value="Genomic_DNA"/>
</dbReference>
<dbReference type="InterPro" id="IPR003593">
    <property type="entry name" value="AAA+_ATPase"/>
</dbReference>
<dbReference type="SMART" id="SM00382">
    <property type="entry name" value="AAA"/>
    <property type="match status" value="1"/>
</dbReference>
<evidence type="ECO:0000256" key="4">
    <source>
        <dbReference type="ARBA" id="ARBA00022967"/>
    </source>
</evidence>
<evidence type="ECO:0000259" key="5">
    <source>
        <dbReference type="PROSITE" id="PS50893"/>
    </source>
</evidence>
<dbReference type="SUPFAM" id="SSF52540">
    <property type="entry name" value="P-loop containing nucleoside triphosphate hydrolases"/>
    <property type="match status" value="1"/>
</dbReference>
<sequence length="273" mass="29001">MTLSARGVTVSLGGHTVLDGIDLSVPEGAVTGLIGPNGAGKTTLLRAMAGVLPIASGGITLDNRALADWPRRDRARLIAYLPQGAPCSWPMDVRRIVALGRLPHLAPWRRPTARDEAAIEDALAAADVRHLAQRTVLTLSGGERARVMLGRALAVRPRVLLADEPVAGLDPEHQLRVMALLREQAAGGVAIIVTLHDLTLAARFCNRLVVLDHGHIAAEGPPEAVLTPPILASVFSVRAEHGHRGGQSFVIPWDVVPRLNVVEKGLIGRDRGD</sequence>
<evidence type="ECO:0000313" key="6">
    <source>
        <dbReference type="EMBL" id="SUS08653.1"/>
    </source>
</evidence>
<reference evidence="6" key="1">
    <citation type="submission" date="2018-07" db="EMBL/GenBank/DDBJ databases">
        <authorList>
            <person name="Quirk P.G."/>
            <person name="Krulwich T.A."/>
        </authorList>
    </citation>
    <scope>NUCLEOTIDE SEQUENCE</scope>
</reference>
<accession>A0A380TLN9</accession>
<dbReference type="PROSITE" id="PS00211">
    <property type="entry name" value="ABC_TRANSPORTER_1"/>
    <property type="match status" value="1"/>
</dbReference>
<organism evidence="6">
    <name type="scientific">metagenome</name>
    <dbReference type="NCBI Taxonomy" id="256318"/>
    <lineage>
        <taxon>unclassified sequences</taxon>
        <taxon>metagenomes</taxon>
    </lineage>
</organism>
<protein>
    <submittedName>
        <fullName evidence="6">Iron-dicitrate transporter subunit ATP-binding component of ABC superfamily KpLE2 phage-like element</fullName>
    </submittedName>
</protein>
<evidence type="ECO:0000256" key="2">
    <source>
        <dbReference type="ARBA" id="ARBA00022741"/>
    </source>
</evidence>
<proteinExistence type="predicted"/>
<dbReference type="GO" id="GO:0005524">
    <property type="term" value="F:ATP binding"/>
    <property type="evidence" value="ECO:0007669"/>
    <property type="project" value="UniProtKB-KW"/>
</dbReference>
<evidence type="ECO:0000256" key="1">
    <source>
        <dbReference type="ARBA" id="ARBA00022448"/>
    </source>
</evidence>
<dbReference type="CDD" id="cd03214">
    <property type="entry name" value="ABC_Iron-Siderophores_B12_Hemin"/>
    <property type="match status" value="1"/>
</dbReference>